<accession>A0ABD5RFQ6</accession>
<sequence>MLGLRYVACEECGRVTATAVSDADPVCGRCESVAVRTLDGDTDADSDGGVTYFASSMRVE</sequence>
<dbReference type="EMBL" id="JBHSKX010000004">
    <property type="protein sequence ID" value="MFC5368884.1"/>
    <property type="molecule type" value="Genomic_DNA"/>
</dbReference>
<evidence type="ECO:0008006" key="3">
    <source>
        <dbReference type="Google" id="ProtNLM"/>
    </source>
</evidence>
<evidence type="ECO:0000313" key="2">
    <source>
        <dbReference type="Proteomes" id="UP001596201"/>
    </source>
</evidence>
<name>A0ABD5RFQ6_9EURY</name>
<protein>
    <recommendedName>
        <fullName evidence="3">Small CPxCG-related zinc finger protein</fullName>
    </recommendedName>
</protein>
<organism evidence="1 2">
    <name type="scientific">Salinirubrum litoreum</name>
    <dbReference type="NCBI Taxonomy" id="1126234"/>
    <lineage>
        <taxon>Archaea</taxon>
        <taxon>Methanobacteriati</taxon>
        <taxon>Methanobacteriota</taxon>
        <taxon>Stenosarchaea group</taxon>
        <taxon>Halobacteria</taxon>
        <taxon>Halobacteriales</taxon>
        <taxon>Haloferacaceae</taxon>
        <taxon>Salinirubrum</taxon>
    </lineage>
</organism>
<reference evidence="1 2" key="1">
    <citation type="journal article" date="2019" name="Int. J. Syst. Evol. Microbiol.">
        <title>The Global Catalogue of Microorganisms (GCM) 10K type strain sequencing project: providing services to taxonomists for standard genome sequencing and annotation.</title>
        <authorList>
            <consortium name="The Broad Institute Genomics Platform"/>
            <consortium name="The Broad Institute Genome Sequencing Center for Infectious Disease"/>
            <person name="Wu L."/>
            <person name="Ma J."/>
        </authorList>
    </citation>
    <scope>NUCLEOTIDE SEQUENCE [LARGE SCALE GENOMIC DNA]</scope>
    <source>
        <strain evidence="1 2">CGMCC 1.12237</strain>
    </source>
</reference>
<dbReference type="Proteomes" id="UP001596201">
    <property type="component" value="Unassembled WGS sequence"/>
</dbReference>
<comment type="caution">
    <text evidence="1">The sequence shown here is derived from an EMBL/GenBank/DDBJ whole genome shotgun (WGS) entry which is preliminary data.</text>
</comment>
<dbReference type="AlphaFoldDB" id="A0ABD5RFQ6"/>
<keyword evidence="2" id="KW-1185">Reference proteome</keyword>
<dbReference type="RefSeq" id="WP_227230943.1">
    <property type="nucleotide sequence ID" value="NZ_JAJCVJ010000003.1"/>
</dbReference>
<proteinExistence type="predicted"/>
<evidence type="ECO:0000313" key="1">
    <source>
        <dbReference type="EMBL" id="MFC5368884.1"/>
    </source>
</evidence>
<gene>
    <name evidence="1" type="ORF">ACFPJ5_18315</name>
</gene>